<dbReference type="InterPro" id="IPR001128">
    <property type="entry name" value="Cyt_P450"/>
</dbReference>
<gene>
    <name evidence="12" type="ORF">L210DRAFT_3570309</name>
</gene>
<dbReference type="Pfam" id="PF00067">
    <property type="entry name" value="p450"/>
    <property type="match status" value="1"/>
</dbReference>
<evidence type="ECO:0000256" key="5">
    <source>
        <dbReference type="ARBA" id="ARBA00022723"/>
    </source>
</evidence>
<evidence type="ECO:0000313" key="13">
    <source>
        <dbReference type="Proteomes" id="UP001194468"/>
    </source>
</evidence>
<dbReference type="SUPFAM" id="SSF48264">
    <property type="entry name" value="Cytochrome P450"/>
    <property type="match status" value="1"/>
</dbReference>
<evidence type="ECO:0000256" key="9">
    <source>
        <dbReference type="PIRSR" id="PIRSR602401-1"/>
    </source>
</evidence>
<dbReference type="Proteomes" id="UP001194468">
    <property type="component" value="Unassembled WGS sequence"/>
</dbReference>
<dbReference type="GO" id="GO:0005506">
    <property type="term" value="F:iron ion binding"/>
    <property type="evidence" value="ECO:0007669"/>
    <property type="project" value="InterPro"/>
</dbReference>
<dbReference type="PANTHER" id="PTHR46300">
    <property type="entry name" value="P450, PUTATIVE (EUROFUNG)-RELATED-RELATED"/>
    <property type="match status" value="1"/>
</dbReference>
<feature type="signal peptide" evidence="11">
    <location>
        <begin position="1"/>
        <end position="19"/>
    </location>
</feature>
<feature type="binding site" description="axial binding residue" evidence="9">
    <location>
        <position position="443"/>
    </location>
    <ligand>
        <name>heme</name>
        <dbReference type="ChEBI" id="CHEBI:30413"/>
    </ligand>
    <ligandPart>
        <name>Fe</name>
        <dbReference type="ChEBI" id="CHEBI:18248"/>
    </ligandPart>
</feature>
<keyword evidence="7 9" id="KW-0408">Iron</keyword>
<proteinExistence type="inferred from homology"/>
<reference evidence="12" key="2">
    <citation type="journal article" date="2020" name="Nat. Commun.">
        <title>Large-scale genome sequencing of mycorrhizal fungi provides insights into the early evolution of symbiotic traits.</title>
        <authorList>
            <person name="Miyauchi S."/>
            <person name="Kiss E."/>
            <person name="Kuo A."/>
            <person name="Drula E."/>
            <person name="Kohler A."/>
            <person name="Sanchez-Garcia M."/>
            <person name="Morin E."/>
            <person name="Andreopoulos B."/>
            <person name="Barry K.W."/>
            <person name="Bonito G."/>
            <person name="Buee M."/>
            <person name="Carver A."/>
            <person name="Chen C."/>
            <person name="Cichocki N."/>
            <person name="Clum A."/>
            <person name="Culley D."/>
            <person name="Crous P.W."/>
            <person name="Fauchery L."/>
            <person name="Girlanda M."/>
            <person name="Hayes R.D."/>
            <person name="Keri Z."/>
            <person name="LaButti K."/>
            <person name="Lipzen A."/>
            <person name="Lombard V."/>
            <person name="Magnuson J."/>
            <person name="Maillard F."/>
            <person name="Murat C."/>
            <person name="Nolan M."/>
            <person name="Ohm R.A."/>
            <person name="Pangilinan J."/>
            <person name="Pereira M.F."/>
            <person name="Perotto S."/>
            <person name="Peter M."/>
            <person name="Pfister S."/>
            <person name="Riley R."/>
            <person name="Sitrit Y."/>
            <person name="Stielow J.B."/>
            <person name="Szollosi G."/>
            <person name="Zifcakova L."/>
            <person name="Stursova M."/>
            <person name="Spatafora J.W."/>
            <person name="Tedersoo L."/>
            <person name="Vaario L.M."/>
            <person name="Yamada A."/>
            <person name="Yan M."/>
            <person name="Wang P."/>
            <person name="Xu J."/>
            <person name="Bruns T."/>
            <person name="Baldrian P."/>
            <person name="Vilgalys R."/>
            <person name="Dunand C."/>
            <person name="Henrissat B."/>
            <person name="Grigoriev I.V."/>
            <person name="Hibbett D."/>
            <person name="Nagy L.G."/>
            <person name="Martin F.M."/>
        </authorList>
    </citation>
    <scope>NUCLEOTIDE SEQUENCE</scope>
    <source>
        <strain evidence="12">BED1</strain>
    </source>
</reference>
<comment type="cofactor">
    <cofactor evidence="1 9">
        <name>heme</name>
        <dbReference type="ChEBI" id="CHEBI:30413"/>
    </cofactor>
</comment>
<dbReference type="PANTHER" id="PTHR46300:SF7">
    <property type="entry name" value="P450, PUTATIVE (EUROFUNG)-RELATED"/>
    <property type="match status" value="1"/>
</dbReference>
<comment type="similarity">
    <text evidence="3 10">Belongs to the cytochrome P450 family.</text>
</comment>
<evidence type="ECO:0000256" key="4">
    <source>
        <dbReference type="ARBA" id="ARBA00022617"/>
    </source>
</evidence>
<keyword evidence="5 9" id="KW-0479">Metal-binding</keyword>
<evidence type="ECO:0000256" key="6">
    <source>
        <dbReference type="ARBA" id="ARBA00023002"/>
    </source>
</evidence>
<dbReference type="PROSITE" id="PS00086">
    <property type="entry name" value="CYTOCHROME_P450"/>
    <property type="match status" value="1"/>
</dbReference>
<reference evidence="12" key="1">
    <citation type="submission" date="2019-10" db="EMBL/GenBank/DDBJ databases">
        <authorList>
            <consortium name="DOE Joint Genome Institute"/>
            <person name="Kuo A."/>
            <person name="Miyauchi S."/>
            <person name="Kiss E."/>
            <person name="Drula E."/>
            <person name="Kohler A."/>
            <person name="Sanchez-Garcia M."/>
            <person name="Andreopoulos B."/>
            <person name="Barry K.W."/>
            <person name="Bonito G."/>
            <person name="Buee M."/>
            <person name="Carver A."/>
            <person name="Chen C."/>
            <person name="Cichocki N."/>
            <person name="Clum A."/>
            <person name="Culley D."/>
            <person name="Crous P.W."/>
            <person name="Fauchery L."/>
            <person name="Girlanda M."/>
            <person name="Hayes R."/>
            <person name="Keri Z."/>
            <person name="LaButti K."/>
            <person name="Lipzen A."/>
            <person name="Lombard V."/>
            <person name="Magnuson J."/>
            <person name="Maillard F."/>
            <person name="Morin E."/>
            <person name="Murat C."/>
            <person name="Nolan M."/>
            <person name="Ohm R."/>
            <person name="Pangilinan J."/>
            <person name="Pereira M."/>
            <person name="Perotto S."/>
            <person name="Peter M."/>
            <person name="Riley R."/>
            <person name="Sitrit Y."/>
            <person name="Stielow B."/>
            <person name="Szollosi G."/>
            <person name="Zifcakova L."/>
            <person name="Stursova M."/>
            <person name="Spatafora J.W."/>
            <person name="Tedersoo L."/>
            <person name="Vaario L.-M."/>
            <person name="Yamada A."/>
            <person name="Yan M."/>
            <person name="Wang P."/>
            <person name="Xu J."/>
            <person name="Bruns T."/>
            <person name="Baldrian P."/>
            <person name="Vilgalys R."/>
            <person name="Henrissat B."/>
            <person name="Grigoriev I.V."/>
            <person name="Hibbett D."/>
            <person name="Nagy L.G."/>
            <person name="Martin F.M."/>
        </authorList>
    </citation>
    <scope>NUCLEOTIDE SEQUENCE</scope>
    <source>
        <strain evidence="12">BED1</strain>
    </source>
</reference>
<dbReference type="PRINTS" id="PR00385">
    <property type="entry name" value="P450"/>
</dbReference>
<dbReference type="CDD" id="cd11065">
    <property type="entry name" value="CYP64-like"/>
    <property type="match status" value="1"/>
</dbReference>
<evidence type="ECO:0000256" key="10">
    <source>
        <dbReference type="RuleBase" id="RU000461"/>
    </source>
</evidence>
<evidence type="ECO:0000256" key="1">
    <source>
        <dbReference type="ARBA" id="ARBA00001971"/>
    </source>
</evidence>
<dbReference type="InterPro" id="IPR050364">
    <property type="entry name" value="Cytochrome_P450_fung"/>
</dbReference>
<dbReference type="GO" id="GO:0016705">
    <property type="term" value="F:oxidoreductase activity, acting on paired donors, with incorporation or reduction of molecular oxygen"/>
    <property type="evidence" value="ECO:0007669"/>
    <property type="project" value="InterPro"/>
</dbReference>
<sequence length="515" mass="58007">MMLVTLLALAAVLLAISGARKLRRSRSQAHPGRPPLPPGPAPLPFLGNVLGVNKDAPHLTYTAWSKTYGDIVYTRMLGQDIILLNSERVAVELLEKRSQKYSDRPVFAAADLFDYEWPSSSARYGPRFRLHRRLLHQVFHAKAALDYRERQLQRAYELLTRLLDDPARYAAHFTTFSASVVMGVTYGYDMKGGDTFVTSMQRASDIFLGIATPEIFALCIAFPFVKALPAWFPGMGWKSKAAECRRLVSDGLNTPYAWVKRRVEQGDATPSMVADAIIRHRLEDDSNNPELVQAIKESAGTLYAASVETTHATLLVFVYLMMNHPEVQSCAQAEIDRVVAHQRLPDFEDRASLPYIDAVLRETMRSHPVTPISVPHATTEDDVYEGCYIPQGATIIPNIWAMSHDEEKYPNPEVFMPERFLREDGTLNEDKVPYMFGFGRRLCPGRHVGDASLWSAMVCILTLFRIEKTEGSDNVKWSTGLARHPLPFPCRFIPRDEEMDCQKLASLIYASRIAL</sequence>
<evidence type="ECO:0000256" key="11">
    <source>
        <dbReference type="SAM" id="SignalP"/>
    </source>
</evidence>
<dbReference type="InterPro" id="IPR036396">
    <property type="entry name" value="Cyt_P450_sf"/>
</dbReference>
<dbReference type="InterPro" id="IPR017972">
    <property type="entry name" value="Cyt_P450_CS"/>
</dbReference>
<accession>A0AAD4BEP1</accession>
<dbReference type="GO" id="GO:0020037">
    <property type="term" value="F:heme binding"/>
    <property type="evidence" value="ECO:0007669"/>
    <property type="project" value="InterPro"/>
</dbReference>
<keyword evidence="4 9" id="KW-0349">Heme</keyword>
<keyword evidence="8 10" id="KW-0503">Monooxygenase</keyword>
<evidence type="ECO:0000256" key="7">
    <source>
        <dbReference type="ARBA" id="ARBA00023004"/>
    </source>
</evidence>
<organism evidence="12 13">
    <name type="scientific">Boletus edulis BED1</name>
    <dbReference type="NCBI Taxonomy" id="1328754"/>
    <lineage>
        <taxon>Eukaryota</taxon>
        <taxon>Fungi</taxon>
        <taxon>Dikarya</taxon>
        <taxon>Basidiomycota</taxon>
        <taxon>Agaricomycotina</taxon>
        <taxon>Agaricomycetes</taxon>
        <taxon>Agaricomycetidae</taxon>
        <taxon>Boletales</taxon>
        <taxon>Boletineae</taxon>
        <taxon>Boletaceae</taxon>
        <taxon>Boletoideae</taxon>
        <taxon>Boletus</taxon>
    </lineage>
</organism>
<keyword evidence="11" id="KW-0732">Signal</keyword>
<evidence type="ECO:0000256" key="2">
    <source>
        <dbReference type="ARBA" id="ARBA00005179"/>
    </source>
</evidence>
<dbReference type="EMBL" id="WHUW01000117">
    <property type="protein sequence ID" value="KAF8423173.1"/>
    <property type="molecule type" value="Genomic_DNA"/>
</dbReference>
<dbReference type="AlphaFoldDB" id="A0AAD4BEP1"/>
<dbReference type="PRINTS" id="PR00463">
    <property type="entry name" value="EP450I"/>
</dbReference>
<name>A0AAD4BEP1_BOLED</name>
<dbReference type="Gene3D" id="1.10.630.10">
    <property type="entry name" value="Cytochrome P450"/>
    <property type="match status" value="1"/>
</dbReference>
<comment type="pathway">
    <text evidence="2">Secondary metabolite biosynthesis.</text>
</comment>
<dbReference type="InterPro" id="IPR002401">
    <property type="entry name" value="Cyt_P450_E_grp-I"/>
</dbReference>
<keyword evidence="6 10" id="KW-0560">Oxidoreductase</keyword>
<comment type="caution">
    <text evidence="12">The sequence shown here is derived from an EMBL/GenBank/DDBJ whole genome shotgun (WGS) entry which is preliminary data.</text>
</comment>
<feature type="chain" id="PRO_5041957924" evidence="11">
    <location>
        <begin position="20"/>
        <end position="515"/>
    </location>
</feature>
<dbReference type="GO" id="GO:0004497">
    <property type="term" value="F:monooxygenase activity"/>
    <property type="evidence" value="ECO:0007669"/>
    <property type="project" value="UniProtKB-KW"/>
</dbReference>
<keyword evidence="13" id="KW-1185">Reference proteome</keyword>
<evidence type="ECO:0000256" key="3">
    <source>
        <dbReference type="ARBA" id="ARBA00010617"/>
    </source>
</evidence>
<protein>
    <submittedName>
        <fullName evidence="12">Cytochrome P450</fullName>
    </submittedName>
</protein>
<evidence type="ECO:0000313" key="12">
    <source>
        <dbReference type="EMBL" id="KAF8423173.1"/>
    </source>
</evidence>
<evidence type="ECO:0000256" key="8">
    <source>
        <dbReference type="ARBA" id="ARBA00023033"/>
    </source>
</evidence>